<evidence type="ECO:0000313" key="2">
    <source>
        <dbReference type="Proteomes" id="UP000244855"/>
    </source>
</evidence>
<reference evidence="1 2" key="1">
    <citation type="journal article" date="2018" name="Sci. Rep.">
        <title>Comparative genomics provides insights into the lifestyle and reveals functional heterogeneity of dark septate endophytic fungi.</title>
        <authorList>
            <person name="Knapp D.G."/>
            <person name="Nemeth J.B."/>
            <person name="Barry K."/>
            <person name="Hainaut M."/>
            <person name="Henrissat B."/>
            <person name="Johnson J."/>
            <person name="Kuo A."/>
            <person name="Lim J.H.P."/>
            <person name="Lipzen A."/>
            <person name="Nolan M."/>
            <person name="Ohm R.A."/>
            <person name="Tamas L."/>
            <person name="Grigoriev I.V."/>
            <person name="Spatafora J.W."/>
            <person name="Nagy L.G."/>
            <person name="Kovacs G.M."/>
        </authorList>
    </citation>
    <scope>NUCLEOTIDE SEQUENCE [LARGE SCALE GENOMIC DNA]</scope>
    <source>
        <strain evidence="1 2">DSE2036</strain>
    </source>
</reference>
<dbReference type="Proteomes" id="UP000244855">
    <property type="component" value="Unassembled WGS sequence"/>
</dbReference>
<protein>
    <submittedName>
        <fullName evidence="1">Uncharacterized protein</fullName>
    </submittedName>
</protein>
<name>A0A2V1DN44_9PLEO</name>
<evidence type="ECO:0000313" key="1">
    <source>
        <dbReference type="EMBL" id="PVH98554.1"/>
    </source>
</evidence>
<dbReference type="EMBL" id="KZ805411">
    <property type="protein sequence ID" value="PVH98554.1"/>
    <property type="molecule type" value="Genomic_DNA"/>
</dbReference>
<proteinExistence type="predicted"/>
<keyword evidence="2" id="KW-1185">Reference proteome</keyword>
<organism evidence="1 2">
    <name type="scientific">Periconia macrospinosa</name>
    <dbReference type="NCBI Taxonomy" id="97972"/>
    <lineage>
        <taxon>Eukaryota</taxon>
        <taxon>Fungi</taxon>
        <taxon>Dikarya</taxon>
        <taxon>Ascomycota</taxon>
        <taxon>Pezizomycotina</taxon>
        <taxon>Dothideomycetes</taxon>
        <taxon>Pleosporomycetidae</taxon>
        <taxon>Pleosporales</taxon>
        <taxon>Massarineae</taxon>
        <taxon>Periconiaceae</taxon>
        <taxon>Periconia</taxon>
    </lineage>
</organism>
<dbReference type="AlphaFoldDB" id="A0A2V1DN44"/>
<accession>A0A2V1DN44</accession>
<gene>
    <name evidence="1" type="ORF">DM02DRAFT_615758</name>
</gene>
<sequence>MEKKICVRTHDARVRMLKDLRSAGCFVGWVNFHPYVCIHPFARNDDFVLLSFF</sequence>